<feature type="transmembrane region" description="Helical" evidence="14">
    <location>
        <begin position="340"/>
        <end position="358"/>
    </location>
</feature>
<evidence type="ECO:0000256" key="9">
    <source>
        <dbReference type="ARBA" id="ARBA00023125"/>
    </source>
</evidence>
<feature type="compositionally biased region" description="Polar residues" evidence="13">
    <location>
        <begin position="514"/>
        <end position="526"/>
    </location>
</feature>
<protein>
    <recommendedName>
        <fullName evidence="15">AP2/ERF domain-containing protein</fullName>
    </recommendedName>
</protein>
<proteinExistence type="inferred from homology"/>
<dbReference type="PRINTS" id="PR00367">
    <property type="entry name" value="ETHRSPELEMNT"/>
</dbReference>
<dbReference type="InterPro" id="IPR036955">
    <property type="entry name" value="AP2/ERF_dom_sf"/>
</dbReference>
<evidence type="ECO:0000256" key="13">
    <source>
        <dbReference type="SAM" id="MobiDB-lite"/>
    </source>
</evidence>
<evidence type="ECO:0000256" key="11">
    <source>
        <dbReference type="ARBA" id="ARBA00023163"/>
    </source>
</evidence>
<feature type="compositionally biased region" description="Acidic residues" evidence="13">
    <location>
        <begin position="536"/>
        <end position="545"/>
    </location>
</feature>
<dbReference type="PANTHER" id="PTHR10778:SF8">
    <property type="entry name" value="ADENOSINE 3'-PHOSPHO 5'-PHOSPHOSULFATE TRANSPORTER 2"/>
    <property type="match status" value="1"/>
</dbReference>
<name>A0A8S1ZES7_ARAAE</name>
<evidence type="ECO:0000313" key="17">
    <source>
        <dbReference type="Proteomes" id="UP000682877"/>
    </source>
</evidence>
<dbReference type="InterPro" id="IPR037185">
    <property type="entry name" value="EmrE-like"/>
</dbReference>
<keyword evidence="7 14" id="KW-1133">Transmembrane helix</keyword>
<dbReference type="EMBL" id="LR999451">
    <property type="protein sequence ID" value="CAE5957291.1"/>
    <property type="molecule type" value="Genomic_DNA"/>
</dbReference>
<evidence type="ECO:0000256" key="10">
    <source>
        <dbReference type="ARBA" id="ARBA00023136"/>
    </source>
</evidence>
<dbReference type="GO" id="GO:0015297">
    <property type="term" value="F:antiporter activity"/>
    <property type="evidence" value="ECO:0007669"/>
    <property type="project" value="UniProtKB-KW"/>
</dbReference>
<evidence type="ECO:0000259" key="15">
    <source>
        <dbReference type="PROSITE" id="PS51032"/>
    </source>
</evidence>
<keyword evidence="6 14" id="KW-0812">Transmembrane</keyword>
<keyword evidence="10 14" id="KW-0472">Membrane</keyword>
<dbReference type="InterPro" id="IPR001471">
    <property type="entry name" value="AP2/ERF_dom"/>
</dbReference>
<keyword evidence="8" id="KW-0805">Transcription regulation</keyword>
<dbReference type="PANTHER" id="PTHR10778">
    <property type="entry name" value="SOLUTE CARRIER FAMILY 35 MEMBER B"/>
    <property type="match status" value="1"/>
</dbReference>
<keyword evidence="9" id="KW-0238">DNA-binding</keyword>
<dbReference type="GO" id="GO:0003700">
    <property type="term" value="F:DNA-binding transcription factor activity"/>
    <property type="evidence" value="ECO:0007669"/>
    <property type="project" value="InterPro"/>
</dbReference>
<dbReference type="GO" id="GO:0003677">
    <property type="term" value="F:DNA binding"/>
    <property type="evidence" value="ECO:0007669"/>
    <property type="project" value="UniProtKB-KW"/>
</dbReference>
<dbReference type="GO" id="GO:0000139">
    <property type="term" value="C:Golgi membrane"/>
    <property type="evidence" value="ECO:0007669"/>
    <property type="project" value="TreeGrafter"/>
</dbReference>
<dbReference type="InterPro" id="IPR013657">
    <property type="entry name" value="SCL35B1-4/HUT1"/>
</dbReference>
<keyword evidence="11" id="KW-0804">Transcription</keyword>
<evidence type="ECO:0000256" key="6">
    <source>
        <dbReference type="ARBA" id="ARBA00022692"/>
    </source>
</evidence>
<organism evidence="16 17">
    <name type="scientific">Arabidopsis arenosa</name>
    <name type="common">Sand rock-cress</name>
    <name type="synonym">Cardaminopsis arenosa</name>
    <dbReference type="NCBI Taxonomy" id="38785"/>
    <lineage>
        <taxon>Eukaryota</taxon>
        <taxon>Viridiplantae</taxon>
        <taxon>Streptophyta</taxon>
        <taxon>Embryophyta</taxon>
        <taxon>Tracheophyta</taxon>
        <taxon>Spermatophyta</taxon>
        <taxon>Magnoliopsida</taxon>
        <taxon>eudicotyledons</taxon>
        <taxon>Gunneridae</taxon>
        <taxon>Pentapetalae</taxon>
        <taxon>rosids</taxon>
        <taxon>malvids</taxon>
        <taxon>Brassicales</taxon>
        <taxon>Brassicaceae</taxon>
        <taxon>Camelineae</taxon>
        <taxon>Arabidopsis</taxon>
    </lineage>
</organism>
<evidence type="ECO:0000256" key="2">
    <source>
        <dbReference type="ARBA" id="ARBA00004141"/>
    </source>
</evidence>
<keyword evidence="5" id="KW-0050">Antiport</keyword>
<dbReference type="SMART" id="SM00380">
    <property type="entry name" value="AP2"/>
    <property type="match status" value="1"/>
</dbReference>
<evidence type="ECO:0000256" key="7">
    <source>
        <dbReference type="ARBA" id="ARBA00022989"/>
    </source>
</evidence>
<feature type="transmembrane region" description="Helical" evidence="14">
    <location>
        <begin position="251"/>
        <end position="272"/>
    </location>
</feature>
<feature type="transmembrane region" description="Helical" evidence="14">
    <location>
        <begin position="439"/>
        <end position="464"/>
    </location>
</feature>
<feature type="region of interest" description="Disordered" evidence="13">
    <location>
        <begin position="511"/>
        <end position="545"/>
    </location>
</feature>
<dbReference type="Proteomes" id="UP000682877">
    <property type="component" value="Chromosome 1"/>
</dbReference>
<feature type="transmembrane region" description="Helical" evidence="14">
    <location>
        <begin position="364"/>
        <end position="382"/>
    </location>
</feature>
<sequence>MNNDDIILAEMRPKKRAGRRVFKETRHPVYRGIRRRNGDKWVCEVREPTHQRRIWLGTYPTADMAARAHDVAVLTLRGRSACLNFADSAWRLPVPESNDPDVIRRVAAEAAELFRPVDLGSGITVLPSLGDDVDLGFGSGSGSGSGSEERNSSSYGLGDYEEVSTTMMRLAEEPLMSPPRSYTEDMTPSNVYTEEEMCYEDISLWNVCPWELVPLGELEGSLMLIIRSNSSHNSQYWESSLYEVLNQVANYGWYFTFAQGLVYIALIYIYGFRTKQMVNPWKTYVKLSGVLMGSHGLTKGSLAYLNYPAQIMFKSTKVLPVMVMGAFIPGLRRKYPVHEYISAMLLVIGLIIFTLADAHTSPNFSIVGVVMISGALIMDAFLGNLQEAIFTMNPETTQMEMLFCSTVVGLPFLLAPMILTGELFRAWNSCAEHPYVYGVLVFEAMATFIGQVSVLSLIALFGAATTAMITTARKAVTLLLSYLIFTKPLTEQHGTGLLLISMGIILKMVPDPNPSTKSSGSGQTPGNLERVKFEKEDDEESRPLV</sequence>
<evidence type="ECO:0000256" key="3">
    <source>
        <dbReference type="ARBA" id="ARBA00008349"/>
    </source>
</evidence>
<dbReference type="GO" id="GO:0005634">
    <property type="term" value="C:nucleus"/>
    <property type="evidence" value="ECO:0007669"/>
    <property type="project" value="UniProtKB-SubCell"/>
</dbReference>
<feature type="transmembrane region" description="Helical" evidence="14">
    <location>
        <begin position="402"/>
        <end position="419"/>
    </location>
</feature>
<evidence type="ECO:0000256" key="4">
    <source>
        <dbReference type="ARBA" id="ARBA00022448"/>
    </source>
</evidence>
<dbReference type="InterPro" id="IPR016177">
    <property type="entry name" value="DNA-bd_dom_sf"/>
</dbReference>
<evidence type="ECO:0000256" key="12">
    <source>
        <dbReference type="ARBA" id="ARBA00023242"/>
    </source>
</evidence>
<evidence type="ECO:0000256" key="14">
    <source>
        <dbReference type="SAM" id="Phobius"/>
    </source>
</evidence>
<reference evidence="16" key="1">
    <citation type="submission" date="2021-01" db="EMBL/GenBank/DDBJ databases">
        <authorList>
            <person name="Bezrukov I."/>
        </authorList>
    </citation>
    <scope>NUCLEOTIDE SEQUENCE</scope>
</reference>
<keyword evidence="12" id="KW-0539">Nucleus</keyword>
<dbReference type="SUPFAM" id="SSF103481">
    <property type="entry name" value="Multidrug resistance efflux transporter EmrE"/>
    <property type="match status" value="1"/>
</dbReference>
<dbReference type="Gene3D" id="3.30.730.10">
    <property type="entry name" value="AP2/ERF domain"/>
    <property type="match status" value="1"/>
</dbReference>
<evidence type="ECO:0000313" key="16">
    <source>
        <dbReference type="EMBL" id="CAE5957291.1"/>
    </source>
</evidence>
<dbReference type="Pfam" id="PF08449">
    <property type="entry name" value="UAA"/>
    <property type="match status" value="1"/>
</dbReference>
<dbReference type="AlphaFoldDB" id="A0A8S1ZES7"/>
<dbReference type="CDD" id="cd00018">
    <property type="entry name" value="AP2"/>
    <property type="match status" value="1"/>
</dbReference>
<dbReference type="GO" id="GO:0046964">
    <property type="term" value="F:3'-phosphoadenosine 5'-phosphosulfate transmembrane transporter activity"/>
    <property type="evidence" value="ECO:0007669"/>
    <property type="project" value="TreeGrafter"/>
</dbReference>
<comment type="subcellular location">
    <subcellularLocation>
        <location evidence="2">Membrane</location>
        <topology evidence="2">Multi-pass membrane protein</topology>
    </subcellularLocation>
    <subcellularLocation>
        <location evidence="1">Nucleus</location>
    </subcellularLocation>
</comment>
<comment type="similarity">
    <text evidence="3">Belongs to the nucleotide-sugar transporter family. UDP-galactose:UMP antiporter (TC 2.A.7.11) subfamily.</text>
</comment>
<dbReference type="Pfam" id="PF00847">
    <property type="entry name" value="AP2"/>
    <property type="match status" value="1"/>
</dbReference>
<evidence type="ECO:0000256" key="1">
    <source>
        <dbReference type="ARBA" id="ARBA00004123"/>
    </source>
</evidence>
<accession>A0A8S1ZES7</accession>
<feature type="domain" description="AP2/ERF" evidence="15">
    <location>
        <begin position="29"/>
        <end position="86"/>
    </location>
</feature>
<dbReference type="SUPFAM" id="SSF54171">
    <property type="entry name" value="DNA-binding domain"/>
    <property type="match status" value="1"/>
</dbReference>
<dbReference type="PROSITE" id="PS51032">
    <property type="entry name" value="AP2_ERF"/>
    <property type="match status" value="1"/>
</dbReference>
<evidence type="ECO:0000256" key="8">
    <source>
        <dbReference type="ARBA" id="ARBA00023015"/>
    </source>
</evidence>
<keyword evidence="17" id="KW-1185">Reference proteome</keyword>
<evidence type="ECO:0000256" key="5">
    <source>
        <dbReference type="ARBA" id="ARBA00022449"/>
    </source>
</evidence>
<keyword evidence="4" id="KW-0813">Transport</keyword>
<dbReference type="GO" id="GO:0005789">
    <property type="term" value="C:endoplasmic reticulum membrane"/>
    <property type="evidence" value="ECO:0007669"/>
    <property type="project" value="TreeGrafter"/>
</dbReference>
<gene>
    <name evidence="16" type="ORF">AARE701A_LOCUS1012</name>
</gene>
<feature type="region of interest" description="Disordered" evidence="13">
    <location>
        <begin position="137"/>
        <end position="157"/>
    </location>
</feature>